<dbReference type="InterPro" id="IPR046618">
    <property type="entry name" value="DUF6731"/>
</dbReference>
<protein>
    <submittedName>
        <fullName evidence="1">Uncharacterized protein</fullName>
    </submittedName>
</protein>
<proteinExistence type="predicted"/>
<dbReference type="AlphaFoldDB" id="A0A6N4Q6G3"/>
<organism evidence="1 2">
    <name type="scientific">Leptospira kanakyensis</name>
    <dbReference type="NCBI Taxonomy" id="2484968"/>
    <lineage>
        <taxon>Bacteria</taxon>
        <taxon>Pseudomonadati</taxon>
        <taxon>Spirochaetota</taxon>
        <taxon>Spirochaetia</taxon>
        <taxon>Leptospirales</taxon>
        <taxon>Leptospiraceae</taxon>
        <taxon>Leptospira</taxon>
    </lineage>
</organism>
<evidence type="ECO:0000313" key="1">
    <source>
        <dbReference type="EMBL" id="TGK70623.1"/>
    </source>
</evidence>
<dbReference type="Pfam" id="PF20505">
    <property type="entry name" value="DUF6731"/>
    <property type="match status" value="1"/>
</dbReference>
<gene>
    <name evidence="1" type="ORF">EHQ18_09235</name>
</gene>
<dbReference type="Proteomes" id="UP000297239">
    <property type="component" value="Unassembled WGS sequence"/>
</dbReference>
<dbReference type="EMBL" id="RQFF01000027">
    <property type="protein sequence ID" value="TGK70623.1"/>
    <property type="molecule type" value="Genomic_DNA"/>
</dbReference>
<keyword evidence="2" id="KW-1185">Reference proteome</keyword>
<comment type="caution">
    <text evidence="1">The sequence shown here is derived from an EMBL/GenBank/DDBJ whole genome shotgun (WGS) entry which is preliminary data.</text>
</comment>
<evidence type="ECO:0000313" key="2">
    <source>
        <dbReference type="Proteomes" id="UP000297239"/>
    </source>
</evidence>
<sequence length="299" mass="34172">MKKKIITDFYLEEQNEDIPGGLTEILNLIMKQDVEDRNLNYGESVLRIQECSLDEQGIYEGNFVKIRMYGLPSKASIDGTLAEFDLEDDEGMGEEASFLYDSNLKILAFQRNRYSVTMPTFSNYLKKKTKGKSEIDFLPILTVDTLKKFQKMNSITKFNLKVAGISNPEAFKKSGYAPERVIDLLEEFGAPNMDLTFSMGFAKGSSLKIKPLQRAINQFLKFASGKDDETKSEVTSLIVTGNGSENHQEIIDLIANRLYLEKEIDLNKADRVLPYSTRKIIIKDHFESKENELKRRFHS</sequence>
<accession>A0A6N4Q6G3</accession>
<dbReference type="RefSeq" id="WP_135633680.1">
    <property type="nucleotide sequence ID" value="NZ_RQFE01000022.1"/>
</dbReference>
<name>A0A6N4Q6G3_9LEPT</name>
<dbReference type="OrthoDB" id="1343332at2"/>
<reference evidence="1" key="1">
    <citation type="journal article" date="2019" name="PLoS Negl. Trop. Dis.">
        <title>Revisiting the worldwide diversity of Leptospira species in the environment.</title>
        <authorList>
            <person name="Vincent A.T."/>
            <person name="Schiettekatte O."/>
            <person name="Bourhy P."/>
            <person name="Veyrier F.J."/>
            <person name="Picardeau M."/>
        </authorList>
    </citation>
    <scope>NUCLEOTIDE SEQUENCE [LARGE SCALE GENOMIC DNA]</scope>
    <source>
        <strain evidence="1">201800293</strain>
    </source>
</reference>